<dbReference type="EMBL" id="JAYKXP010000097">
    <property type="protein sequence ID" value="KAK7027309.1"/>
    <property type="molecule type" value="Genomic_DNA"/>
</dbReference>
<gene>
    <name evidence="1" type="ORF">VNI00_015271</name>
</gene>
<organism evidence="1 2">
    <name type="scientific">Paramarasmius palmivorus</name>
    <dbReference type="NCBI Taxonomy" id="297713"/>
    <lineage>
        <taxon>Eukaryota</taxon>
        <taxon>Fungi</taxon>
        <taxon>Dikarya</taxon>
        <taxon>Basidiomycota</taxon>
        <taxon>Agaricomycotina</taxon>
        <taxon>Agaricomycetes</taxon>
        <taxon>Agaricomycetidae</taxon>
        <taxon>Agaricales</taxon>
        <taxon>Marasmiineae</taxon>
        <taxon>Marasmiaceae</taxon>
        <taxon>Paramarasmius</taxon>
    </lineage>
</organism>
<keyword evidence="2" id="KW-1185">Reference proteome</keyword>
<comment type="caution">
    <text evidence="1">The sequence shown here is derived from an EMBL/GenBank/DDBJ whole genome shotgun (WGS) entry which is preliminary data.</text>
</comment>
<dbReference type="Proteomes" id="UP001383192">
    <property type="component" value="Unassembled WGS sequence"/>
</dbReference>
<sequence length="134" mass="14669">MVSLVLQCSSVQVTPHAEELFAGTIAHLIPGEPTIASSLAMSSSSSAIPPPTNVGPNQLELHHPWTAVALHQEREEPAPFSVQKDIPKDLLPPPPEKCPKVLTKPFKKVKLTSTYPWLLLPPASLVWYWISSCF</sequence>
<evidence type="ECO:0000313" key="1">
    <source>
        <dbReference type="EMBL" id="KAK7027309.1"/>
    </source>
</evidence>
<name>A0AAW0BKA4_9AGAR</name>
<accession>A0AAW0BKA4</accession>
<reference evidence="1 2" key="1">
    <citation type="submission" date="2024-01" db="EMBL/GenBank/DDBJ databases">
        <title>A draft genome for a cacao thread blight-causing isolate of Paramarasmius palmivorus.</title>
        <authorList>
            <person name="Baruah I.K."/>
            <person name="Bukari Y."/>
            <person name="Amoako-Attah I."/>
            <person name="Meinhardt L.W."/>
            <person name="Bailey B.A."/>
            <person name="Cohen S.P."/>
        </authorList>
    </citation>
    <scope>NUCLEOTIDE SEQUENCE [LARGE SCALE GENOMIC DNA]</scope>
    <source>
        <strain evidence="1 2">GH-12</strain>
    </source>
</reference>
<dbReference type="AlphaFoldDB" id="A0AAW0BKA4"/>
<proteinExistence type="predicted"/>
<evidence type="ECO:0000313" key="2">
    <source>
        <dbReference type="Proteomes" id="UP001383192"/>
    </source>
</evidence>
<protein>
    <submittedName>
        <fullName evidence="1">Uncharacterized protein</fullName>
    </submittedName>
</protein>